<dbReference type="RefSeq" id="WP_191801176.1">
    <property type="nucleotide sequence ID" value="NZ_JACSQL010000006.1"/>
</dbReference>
<keyword evidence="1" id="KW-0812">Transmembrane</keyword>
<keyword evidence="1" id="KW-0472">Membrane</keyword>
<organism evidence="2 3">
    <name type="scientific">Paenibacillus gallinarum</name>
    <dbReference type="NCBI Taxonomy" id="2762232"/>
    <lineage>
        <taxon>Bacteria</taxon>
        <taxon>Bacillati</taxon>
        <taxon>Bacillota</taxon>
        <taxon>Bacilli</taxon>
        <taxon>Bacillales</taxon>
        <taxon>Paenibacillaceae</taxon>
        <taxon>Paenibacillus</taxon>
    </lineage>
</organism>
<sequence>MKKLTVMGILIILTTIAIVLVINLYPKEVNIDEQGIKYRLGKEQKGSEQLVAVKIEGKLYKRISGERRFEGTIDIEGEEIPVPPDLRKLDILIGNDGWGAITYPYFTSSKKNDVVDRTNIHPYGSLFINSDFSKVTILLSDQNGNESDGNIGESWNNENGYMITAPASNRVEAIRLSNDLMEQFLQGLVLK</sequence>
<comment type="caution">
    <text evidence="2">The sequence shown here is derived from an EMBL/GenBank/DDBJ whole genome shotgun (WGS) entry which is preliminary data.</text>
</comment>
<evidence type="ECO:0000313" key="2">
    <source>
        <dbReference type="EMBL" id="MBD7969308.1"/>
    </source>
</evidence>
<proteinExistence type="predicted"/>
<keyword evidence="3" id="KW-1185">Reference proteome</keyword>
<dbReference type="EMBL" id="JACSQL010000006">
    <property type="protein sequence ID" value="MBD7969308.1"/>
    <property type="molecule type" value="Genomic_DNA"/>
</dbReference>
<reference evidence="2 3" key="1">
    <citation type="submission" date="2020-08" db="EMBL/GenBank/DDBJ databases">
        <title>A Genomic Blueprint of the Chicken Gut Microbiome.</title>
        <authorList>
            <person name="Gilroy R."/>
            <person name="Ravi A."/>
            <person name="Getino M."/>
            <person name="Pursley I."/>
            <person name="Horton D.L."/>
            <person name="Alikhan N.-F."/>
            <person name="Baker D."/>
            <person name="Gharbi K."/>
            <person name="Hall N."/>
            <person name="Watson M."/>
            <person name="Adriaenssens E.M."/>
            <person name="Foster-Nyarko E."/>
            <person name="Jarju S."/>
            <person name="Secka A."/>
            <person name="Antonio M."/>
            <person name="Oren A."/>
            <person name="Chaudhuri R."/>
            <person name="La Ragione R.M."/>
            <person name="Hildebrand F."/>
            <person name="Pallen M.J."/>
        </authorList>
    </citation>
    <scope>NUCLEOTIDE SEQUENCE [LARGE SCALE GENOMIC DNA]</scope>
    <source>
        <strain evidence="2 3">Sa2BVA9</strain>
    </source>
</reference>
<protein>
    <submittedName>
        <fullName evidence="2">Uncharacterized protein</fullName>
    </submittedName>
</protein>
<accession>A0ABR8T0M8</accession>
<gene>
    <name evidence="2" type="ORF">H9647_14635</name>
</gene>
<keyword evidence="1" id="KW-1133">Transmembrane helix</keyword>
<evidence type="ECO:0000313" key="3">
    <source>
        <dbReference type="Proteomes" id="UP000608071"/>
    </source>
</evidence>
<dbReference type="Proteomes" id="UP000608071">
    <property type="component" value="Unassembled WGS sequence"/>
</dbReference>
<feature type="transmembrane region" description="Helical" evidence="1">
    <location>
        <begin position="6"/>
        <end position="25"/>
    </location>
</feature>
<evidence type="ECO:0000256" key="1">
    <source>
        <dbReference type="SAM" id="Phobius"/>
    </source>
</evidence>
<name>A0ABR8T0M8_9BACL</name>